<dbReference type="AlphaFoldDB" id="A0A2H0DWV7"/>
<comment type="caution">
    <text evidence="2">The sequence shown here is derived from an EMBL/GenBank/DDBJ whole genome shotgun (WGS) entry which is preliminary data.</text>
</comment>
<dbReference type="PANTHER" id="PTHR43393">
    <property type="entry name" value="CYTOKININ RIBOSIDE 5'-MONOPHOSPHATE PHOSPHORIBOHYDROLASE"/>
    <property type="match status" value="1"/>
</dbReference>
<keyword evidence="1" id="KW-0203">Cytokinin biosynthesis</keyword>
<dbReference type="InterPro" id="IPR052341">
    <property type="entry name" value="LOG_family_nucleotidases"/>
</dbReference>
<proteinExistence type="inferred from homology"/>
<reference evidence="2 3" key="1">
    <citation type="submission" date="2017-09" db="EMBL/GenBank/DDBJ databases">
        <title>Depth-based differentiation of microbial function through sediment-hosted aquifers and enrichment of novel symbionts in the deep terrestrial subsurface.</title>
        <authorList>
            <person name="Probst A.J."/>
            <person name="Ladd B."/>
            <person name="Jarett J.K."/>
            <person name="Geller-Mcgrath D.E."/>
            <person name="Sieber C.M."/>
            <person name="Emerson J.B."/>
            <person name="Anantharaman K."/>
            <person name="Thomas B.C."/>
            <person name="Malmstrom R."/>
            <person name="Stieglmeier M."/>
            <person name="Klingl A."/>
            <person name="Woyke T."/>
            <person name="Ryan C.M."/>
            <person name="Banfield J.F."/>
        </authorList>
    </citation>
    <scope>NUCLEOTIDE SEQUENCE [LARGE SCALE GENOMIC DNA]</scope>
    <source>
        <strain evidence="2">CG22_combo_CG10-13_8_21_14_all_43_18</strain>
    </source>
</reference>
<dbReference type="Gene3D" id="3.40.50.450">
    <property type="match status" value="1"/>
</dbReference>
<evidence type="ECO:0000313" key="3">
    <source>
        <dbReference type="Proteomes" id="UP000231276"/>
    </source>
</evidence>
<accession>A0A2H0DWV7</accession>
<dbReference type="Pfam" id="PF03641">
    <property type="entry name" value="Lysine_decarbox"/>
    <property type="match status" value="1"/>
</dbReference>
<dbReference type="SUPFAM" id="SSF102405">
    <property type="entry name" value="MCP/YpsA-like"/>
    <property type="match status" value="1"/>
</dbReference>
<gene>
    <name evidence="2" type="ORF">COW82_00845</name>
</gene>
<keyword evidence="1" id="KW-0378">Hydrolase</keyword>
<evidence type="ECO:0000313" key="2">
    <source>
        <dbReference type="EMBL" id="PIP86664.1"/>
    </source>
</evidence>
<dbReference type="GO" id="GO:0009691">
    <property type="term" value="P:cytokinin biosynthetic process"/>
    <property type="evidence" value="ECO:0007669"/>
    <property type="project" value="UniProtKB-UniRule"/>
</dbReference>
<dbReference type="NCBIfam" id="TIGR00730">
    <property type="entry name" value="Rossman fold protein, TIGR00730 family"/>
    <property type="match status" value="1"/>
</dbReference>
<organism evidence="2 3">
    <name type="scientific">Candidatus Campbellbacteria bacterium CG22_combo_CG10-13_8_21_14_all_43_18</name>
    <dbReference type="NCBI Taxonomy" id="1974530"/>
    <lineage>
        <taxon>Bacteria</taxon>
        <taxon>Candidatus Campbelliibacteriota</taxon>
    </lineage>
</organism>
<dbReference type="GO" id="GO:0005829">
    <property type="term" value="C:cytosol"/>
    <property type="evidence" value="ECO:0007669"/>
    <property type="project" value="TreeGrafter"/>
</dbReference>
<dbReference type="GO" id="GO:0016787">
    <property type="term" value="F:hydrolase activity"/>
    <property type="evidence" value="ECO:0007669"/>
    <property type="project" value="UniProtKB-KW"/>
</dbReference>
<sequence>MNEEITKPQPLTIEEVHQACLVTDGRAGRIGKEIQEGIDFVRKHPRSVSFFGSARFSEKEPDYQKARILAKKIVEETGYTVVSGGALGIMEGANRGAKEAGGNSLGLNILLPDEQIINPYVTESFTFYYFFTRKVSLAFSAETYIFFPGGFGTLDEFFEILTLVQTGKIEKVPIILVGNKYWQPIDRIIREHLYEKYGTISKDDPNLYIITENESEIIDIIKKAPIRKEG</sequence>
<name>A0A2H0DWV7_9BACT</name>
<evidence type="ECO:0000256" key="1">
    <source>
        <dbReference type="RuleBase" id="RU363015"/>
    </source>
</evidence>
<dbReference type="EMBL" id="PCTS01000011">
    <property type="protein sequence ID" value="PIP86664.1"/>
    <property type="molecule type" value="Genomic_DNA"/>
</dbReference>
<protein>
    <recommendedName>
        <fullName evidence="1">Cytokinin riboside 5'-monophosphate phosphoribohydrolase</fullName>
        <ecNumber evidence="1">3.2.2.n1</ecNumber>
    </recommendedName>
</protein>
<dbReference type="InterPro" id="IPR031100">
    <property type="entry name" value="LOG_fam"/>
</dbReference>
<dbReference type="Proteomes" id="UP000231276">
    <property type="component" value="Unassembled WGS sequence"/>
</dbReference>
<dbReference type="EC" id="3.2.2.n1" evidence="1"/>
<comment type="similarity">
    <text evidence="1">Belongs to the LOG family.</text>
</comment>
<dbReference type="PANTHER" id="PTHR43393:SF3">
    <property type="entry name" value="LYSINE DECARBOXYLASE-LIKE PROTEIN"/>
    <property type="match status" value="1"/>
</dbReference>
<dbReference type="InterPro" id="IPR005269">
    <property type="entry name" value="LOG"/>
</dbReference>